<evidence type="ECO:0000313" key="3">
    <source>
        <dbReference type="Proteomes" id="UP001595921"/>
    </source>
</evidence>
<gene>
    <name evidence="2" type="ORF">ACFO0N_17585</name>
</gene>
<dbReference type="EMBL" id="JBHSDS010000008">
    <property type="protein sequence ID" value="MFC4359760.1"/>
    <property type="molecule type" value="Genomic_DNA"/>
</dbReference>
<dbReference type="Proteomes" id="UP001595921">
    <property type="component" value="Unassembled WGS sequence"/>
</dbReference>
<keyword evidence="3" id="KW-1185">Reference proteome</keyword>
<dbReference type="AlphaFoldDB" id="A0ABD5PG46"/>
<comment type="caution">
    <text evidence="2">The sequence shown here is derived from an EMBL/GenBank/DDBJ whole genome shotgun (WGS) entry which is preliminary data.</text>
</comment>
<feature type="transmembrane region" description="Helical" evidence="1">
    <location>
        <begin position="12"/>
        <end position="30"/>
    </location>
</feature>
<keyword evidence="1" id="KW-0472">Membrane</keyword>
<sequence>MALRNREGTPVDPVPFLVATTLAFLVSFSYGPVYFLTFGLGLAESIVLTGFAFAGCVYGAYRRFVWNALPELRAELDPGLRIRRMVYAAVALCLLLLLLSIPLLAR</sequence>
<feature type="transmembrane region" description="Helical" evidence="1">
    <location>
        <begin position="36"/>
        <end position="61"/>
    </location>
</feature>
<protein>
    <submittedName>
        <fullName evidence="2">Uncharacterized protein</fullName>
    </submittedName>
</protein>
<keyword evidence="1" id="KW-0812">Transmembrane</keyword>
<accession>A0ABD5PG46</accession>
<proteinExistence type="predicted"/>
<evidence type="ECO:0000256" key="1">
    <source>
        <dbReference type="SAM" id="Phobius"/>
    </source>
</evidence>
<name>A0ABD5PG46_9EURY</name>
<organism evidence="2 3">
    <name type="scientific">Halobium salinum</name>
    <dbReference type="NCBI Taxonomy" id="1364940"/>
    <lineage>
        <taxon>Archaea</taxon>
        <taxon>Methanobacteriati</taxon>
        <taxon>Methanobacteriota</taxon>
        <taxon>Stenosarchaea group</taxon>
        <taxon>Halobacteria</taxon>
        <taxon>Halobacteriales</taxon>
        <taxon>Haloferacaceae</taxon>
        <taxon>Halobium</taxon>
    </lineage>
</organism>
<evidence type="ECO:0000313" key="2">
    <source>
        <dbReference type="EMBL" id="MFC4359760.1"/>
    </source>
</evidence>
<reference evidence="2 3" key="1">
    <citation type="journal article" date="2019" name="Int. J. Syst. Evol. Microbiol.">
        <title>The Global Catalogue of Microorganisms (GCM) 10K type strain sequencing project: providing services to taxonomists for standard genome sequencing and annotation.</title>
        <authorList>
            <consortium name="The Broad Institute Genomics Platform"/>
            <consortium name="The Broad Institute Genome Sequencing Center for Infectious Disease"/>
            <person name="Wu L."/>
            <person name="Ma J."/>
        </authorList>
    </citation>
    <scope>NUCLEOTIDE SEQUENCE [LARGE SCALE GENOMIC DNA]</scope>
    <source>
        <strain evidence="2 3">CGMCC 1.12553</strain>
    </source>
</reference>
<dbReference type="RefSeq" id="WP_267621333.1">
    <property type="nucleotide sequence ID" value="NZ_JAODIW010000006.1"/>
</dbReference>
<feature type="transmembrane region" description="Helical" evidence="1">
    <location>
        <begin position="82"/>
        <end position="105"/>
    </location>
</feature>
<keyword evidence="1" id="KW-1133">Transmembrane helix</keyword>